<proteinExistence type="predicted"/>
<gene>
    <name evidence="1" type="ORF">AMQ74_01684</name>
</gene>
<comment type="caution">
    <text evidence="1">The sequence shown here is derived from an EMBL/GenBank/DDBJ whole genome shotgun (WGS) entry which is preliminary data.</text>
</comment>
<reference evidence="1 2" key="1">
    <citation type="journal article" date="2016" name="ISME J.">
        <title>Chasing the elusive Euryarchaeota class WSA2: genomes reveal a uniquely fastidious methyl-reducing methanogen.</title>
        <authorList>
            <person name="Nobu M.K."/>
            <person name="Narihiro T."/>
            <person name="Kuroda K."/>
            <person name="Mei R."/>
            <person name="Liu W.T."/>
        </authorList>
    </citation>
    <scope>NUCLEOTIDE SEQUENCE [LARGE SCALE GENOMIC DNA]</scope>
    <source>
        <strain evidence="1">U1lsi0528_Bin089</strain>
    </source>
</reference>
<protein>
    <submittedName>
        <fullName evidence="1">Uncharacterized protein</fullName>
    </submittedName>
</protein>
<evidence type="ECO:0000313" key="2">
    <source>
        <dbReference type="Proteomes" id="UP000075578"/>
    </source>
</evidence>
<name>A0A150IRY5_9EURY</name>
<sequence>MTSIENEVKRTKDLVREILAQDERARNDDKWLILKVIGKITRIYIPYQDLEKIPSFETITRVRRKIQNEEGMYLPTKKVKGLREDKEEIIRENIRKW</sequence>
<dbReference type="AlphaFoldDB" id="A0A150IRY5"/>
<evidence type="ECO:0000313" key="1">
    <source>
        <dbReference type="EMBL" id="KYC47434.1"/>
    </source>
</evidence>
<organism evidence="1 2">
    <name type="scientific">Candidatus Methanofastidiosum methylothiophilum</name>
    <dbReference type="NCBI Taxonomy" id="1705564"/>
    <lineage>
        <taxon>Archaea</taxon>
        <taxon>Methanobacteriati</taxon>
        <taxon>Methanobacteriota</taxon>
        <taxon>Stenosarchaea group</taxon>
        <taxon>Candidatus Methanofastidiosia</taxon>
        <taxon>Candidatus Methanofastidiosales</taxon>
        <taxon>Candidatus Methanofastidiosaceae</taxon>
        <taxon>Candidatus Methanofastidiosum</taxon>
    </lineage>
</organism>
<dbReference type="EMBL" id="LNGD01000158">
    <property type="protein sequence ID" value="KYC47434.1"/>
    <property type="molecule type" value="Genomic_DNA"/>
</dbReference>
<dbReference type="Proteomes" id="UP000075578">
    <property type="component" value="Unassembled WGS sequence"/>
</dbReference>
<accession>A0A150IRY5</accession>